<reference evidence="2" key="1">
    <citation type="journal article" date="2021" name="Proc. Natl. Acad. Sci. U.S.A.">
        <title>A Catalog of Tens of Thousands of Viruses from Human Metagenomes Reveals Hidden Associations with Chronic Diseases.</title>
        <authorList>
            <person name="Tisza M.J."/>
            <person name="Buck C.B."/>
        </authorList>
    </citation>
    <scope>NUCLEOTIDE SEQUENCE</scope>
    <source>
        <strain evidence="2">CtiOl67</strain>
    </source>
</reference>
<evidence type="ECO:0000313" key="2">
    <source>
        <dbReference type="EMBL" id="DAE18959.1"/>
    </source>
</evidence>
<evidence type="ECO:0000256" key="1">
    <source>
        <dbReference type="SAM" id="Phobius"/>
    </source>
</evidence>
<protein>
    <submittedName>
        <fullName evidence="2">Uncharacterized protein</fullName>
    </submittedName>
</protein>
<keyword evidence="1" id="KW-0812">Transmembrane</keyword>
<accession>A0A8S5QI53</accession>
<name>A0A8S5QI53_9CAUD</name>
<keyword evidence="1" id="KW-1133">Transmembrane helix</keyword>
<dbReference type="EMBL" id="BK015666">
    <property type="protein sequence ID" value="DAE18959.1"/>
    <property type="molecule type" value="Genomic_DNA"/>
</dbReference>
<keyword evidence="1" id="KW-0472">Membrane</keyword>
<sequence>MNITTNSNLHINSPIYFYDSFSYVLQTVLFAHLILLS</sequence>
<organism evidence="2">
    <name type="scientific">Siphoviridae sp. ctiOl67</name>
    <dbReference type="NCBI Taxonomy" id="2825622"/>
    <lineage>
        <taxon>Viruses</taxon>
        <taxon>Duplodnaviria</taxon>
        <taxon>Heunggongvirae</taxon>
        <taxon>Uroviricota</taxon>
        <taxon>Caudoviricetes</taxon>
    </lineage>
</organism>
<proteinExistence type="predicted"/>
<feature type="transmembrane region" description="Helical" evidence="1">
    <location>
        <begin position="15"/>
        <end position="36"/>
    </location>
</feature>